<dbReference type="Pfam" id="PF14278">
    <property type="entry name" value="TetR_C_8"/>
    <property type="match status" value="1"/>
</dbReference>
<dbReference type="PANTHER" id="PTHR43479">
    <property type="entry name" value="ACREF/ENVCD OPERON REPRESSOR-RELATED"/>
    <property type="match status" value="1"/>
</dbReference>
<sequence length="190" mass="22454">MAAQKEDRRIRRTKRLLRQALAEIMNEKEFKDITVKEITDRADLNRGTFYFHYTDTYDLRNQIEDELVEELKEAIAEFQPEQAEFSLRPMLKKVFDYVLSQKFLFRTFFRSSSNSGLQNKVMAVVEENIDNARSELEVNESERSRKYHSRFMSSGVMGCVNLWLENSNEMAVDIIVDELDEMFQRILKGA</sequence>
<dbReference type="PROSITE" id="PS50977">
    <property type="entry name" value="HTH_TETR_2"/>
    <property type="match status" value="1"/>
</dbReference>
<evidence type="ECO:0000256" key="1">
    <source>
        <dbReference type="ARBA" id="ARBA00023125"/>
    </source>
</evidence>
<evidence type="ECO:0000313" key="5">
    <source>
        <dbReference type="Proteomes" id="UP000783588"/>
    </source>
</evidence>
<feature type="domain" description="HTH tetR-type" evidence="3">
    <location>
        <begin position="11"/>
        <end position="71"/>
    </location>
</feature>
<comment type="caution">
    <text evidence="4">The sequence shown here is derived from an EMBL/GenBank/DDBJ whole genome shotgun (WGS) entry which is preliminary data.</text>
</comment>
<dbReference type="PANTHER" id="PTHR43479:SF7">
    <property type="entry name" value="TETR-FAMILY TRANSCRIPTIONAL REGULATOR"/>
    <property type="match status" value="1"/>
</dbReference>
<feature type="DNA-binding region" description="H-T-H motif" evidence="2">
    <location>
        <begin position="34"/>
        <end position="53"/>
    </location>
</feature>
<evidence type="ECO:0000256" key="2">
    <source>
        <dbReference type="PROSITE-ProRule" id="PRU00335"/>
    </source>
</evidence>
<organism evidence="4 5">
    <name type="scientific">Butyricicoccus intestinisimiae</name>
    <dbReference type="NCBI Taxonomy" id="2841509"/>
    <lineage>
        <taxon>Bacteria</taxon>
        <taxon>Bacillati</taxon>
        <taxon>Bacillota</taxon>
        <taxon>Clostridia</taxon>
        <taxon>Eubacteriales</taxon>
        <taxon>Butyricicoccaceae</taxon>
        <taxon>Butyricicoccus</taxon>
    </lineage>
</organism>
<dbReference type="InterPro" id="IPR001647">
    <property type="entry name" value="HTH_TetR"/>
</dbReference>
<keyword evidence="5" id="KW-1185">Reference proteome</keyword>
<accession>A0ABS6EPZ9</accession>
<dbReference type="Pfam" id="PF00440">
    <property type="entry name" value="TetR_N"/>
    <property type="match status" value="1"/>
</dbReference>
<dbReference type="RefSeq" id="WP_216469414.1">
    <property type="nucleotide sequence ID" value="NZ_JAHLQI010000002.1"/>
</dbReference>
<keyword evidence="1 2" id="KW-0238">DNA-binding</keyword>
<protein>
    <submittedName>
        <fullName evidence="4">TetR/AcrR family transcriptional regulator</fullName>
    </submittedName>
</protein>
<dbReference type="Proteomes" id="UP000783588">
    <property type="component" value="Unassembled WGS sequence"/>
</dbReference>
<name>A0ABS6EPZ9_9FIRM</name>
<gene>
    <name evidence="4" type="ORF">KQI75_03785</name>
</gene>
<dbReference type="EMBL" id="JAHLQI010000002">
    <property type="protein sequence ID" value="MBU5489758.1"/>
    <property type="molecule type" value="Genomic_DNA"/>
</dbReference>
<proteinExistence type="predicted"/>
<evidence type="ECO:0000313" key="4">
    <source>
        <dbReference type="EMBL" id="MBU5489758.1"/>
    </source>
</evidence>
<evidence type="ECO:0000259" key="3">
    <source>
        <dbReference type="PROSITE" id="PS50977"/>
    </source>
</evidence>
<dbReference type="InterPro" id="IPR050624">
    <property type="entry name" value="HTH-type_Tx_Regulator"/>
</dbReference>
<dbReference type="InterPro" id="IPR039532">
    <property type="entry name" value="TetR_C_Firmicutes"/>
</dbReference>
<reference evidence="4 5" key="1">
    <citation type="submission" date="2021-06" db="EMBL/GenBank/DDBJ databases">
        <authorList>
            <person name="Sun Q."/>
            <person name="Li D."/>
        </authorList>
    </citation>
    <scope>NUCLEOTIDE SEQUENCE [LARGE SCALE GENOMIC DNA]</scope>
    <source>
        <strain evidence="4 5">MSJd-7</strain>
    </source>
</reference>